<evidence type="ECO:0000256" key="7">
    <source>
        <dbReference type="ARBA" id="ARBA00022553"/>
    </source>
</evidence>
<dbReference type="GO" id="GO:0005737">
    <property type="term" value="C:cytoplasm"/>
    <property type="evidence" value="ECO:0007669"/>
    <property type="project" value="UniProtKB-SubCell"/>
</dbReference>
<keyword evidence="9" id="KW-0479">Metal-binding</keyword>
<accession>A0A9B0WU20</accession>
<keyword evidence="10" id="KW-0677">Repeat</keyword>
<dbReference type="GeneID" id="102834699"/>
<evidence type="ECO:0000256" key="6">
    <source>
        <dbReference type="ARBA" id="ARBA00022490"/>
    </source>
</evidence>
<evidence type="ECO:0000256" key="4">
    <source>
        <dbReference type="ARBA" id="ARBA00022448"/>
    </source>
</evidence>
<evidence type="ECO:0000256" key="14">
    <source>
        <dbReference type="ARBA" id="ARBA00023242"/>
    </source>
</evidence>
<gene>
    <name evidence="19" type="primary">CHP2</name>
</gene>
<dbReference type="Gene3D" id="1.10.238.10">
    <property type="entry name" value="EF-hand"/>
    <property type="match status" value="1"/>
</dbReference>
<evidence type="ECO:0000256" key="1">
    <source>
        <dbReference type="ARBA" id="ARBA00004123"/>
    </source>
</evidence>
<evidence type="ECO:0000256" key="3">
    <source>
        <dbReference type="ARBA" id="ARBA00004496"/>
    </source>
</evidence>
<keyword evidence="8" id="KW-0519">Myristate</keyword>
<keyword evidence="13" id="KW-0472">Membrane</keyword>
<keyword evidence="4" id="KW-0813">Transport</keyword>
<comment type="subcellular location">
    <subcellularLocation>
        <location evidence="2">Cell membrane</location>
    </subcellularLocation>
    <subcellularLocation>
        <location evidence="3">Cytoplasm</location>
    </subcellularLocation>
    <subcellularLocation>
        <location evidence="1">Nucleus</location>
    </subcellularLocation>
</comment>
<evidence type="ECO:0000256" key="16">
    <source>
        <dbReference type="ARBA" id="ARBA00038164"/>
    </source>
</evidence>
<dbReference type="GO" id="GO:0005886">
    <property type="term" value="C:plasma membrane"/>
    <property type="evidence" value="ECO:0007669"/>
    <property type="project" value="UniProtKB-SubCell"/>
</dbReference>
<evidence type="ECO:0000313" key="18">
    <source>
        <dbReference type="Proteomes" id="UP000504623"/>
    </source>
</evidence>
<dbReference type="CDD" id="cd00051">
    <property type="entry name" value="EFh"/>
    <property type="match status" value="1"/>
</dbReference>
<keyword evidence="14" id="KW-0539">Nucleus</keyword>
<evidence type="ECO:0000256" key="2">
    <source>
        <dbReference type="ARBA" id="ARBA00004236"/>
    </source>
</evidence>
<keyword evidence="5" id="KW-1003">Cell membrane</keyword>
<dbReference type="SMART" id="SM00054">
    <property type="entry name" value="EFh"/>
    <property type="match status" value="3"/>
</dbReference>
<keyword evidence="18" id="KW-1185">Reference proteome</keyword>
<keyword evidence="15" id="KW-0449">Lipoprotein</keyword>
<evidence type="ECO:0000256" key="15">
    <source>
        <dbReference type="ARBA" id="ARBA00023288"/>
    </source>
</evidence>
<reference evidence="19" key="1">
    <citation type="submission" date="2025-08" db="UniProtKB">
        <authorList>
            <consortium name="RefSeq"/>
        </authorList>
    </citation>
    <scope>IDENTIFICATION</scope>
    <source>
        <tissue evidence="19">Spleen</tissue>
    </source>
</reference>
<dbReference type="CTD" id="63928"/>
<dbReference type="SUPFAM" id="SSF47473">
    <property type="entry name" value="EF-hand"/>
    <property type="match status" value="1"/>
</dbReference>
<keyword evidence="11" id="KW-0106">Calcium</keyword>
<dbReference type="GO" id="GO:0005634">
    <property type="term" value="C:nucleus"/>
    <property type="evidence" value="ECO:0007669"/>
    <property type="project" value="UniProtKB-SubCell"/>
</dbReference>
<dbReference type="AlphaFoldDB" id="A0A9B0WU20"/>
<evidence type="ECO:0000256" key="12">
    <source>
        <dbReference type="ARBA" id="ARBA00022927"/>
    </source>
</evidence>
<protein>
    <submittedName>
        <fullName evidence="19">Calcineurin B homologous protein 2</fullName>
    </submittedName>
</protein>
<evidence type="ECO:0000256" key="10">
    <source>
        <dbReference type="ARBA" id="ARBA00022737"/>
    </source>
</evidence>
<name>A0A9B0WU20_CHRAS</name>
<dbReference type="FunFam" id="1.10.238.10:FF:000093">
    <property type="entry name" value="Calcineurin B homologous protein 1"/>
    <property type="match status" value="1"/>
</dbReference>
<keyword evidence="6" id="KW-0963">Cytoplasm</keyword>
<dbReference type="Pfam" id="PF13202">
    <property type="entry name" value="EF-hand_5"/>
    <property type="match status" value="1"/>
</dbReference>
<dbReference type="InterPro" id="IPR011992">
    <property type="entry name" value="EF-hand-dom_pair"/>
</dbReference>
<evidence type="ECO:0000256" key="8">
    <source>
        <dbReference type="ARBA" id="ARBA00022707"/>
    </source>
</evidence>
<evidence type="ECO:0000259" key="17">
    <source>
        <dbReference type="PROSITE" id="PS50222"/>
    </source>
</evidence>
<dbReference type="Pfam" id="PF13499">
    <property type="entry name" value="EF-hand_7"/>
    <property type="match status" value="1"/>
</dbReference>
<dbReference type="OrthoDB" id="191686at2759"/>
<sequence>MGSCSSHAASIPDLDSIRRETGFSQASLVRLYHRFQALDKNQKGYLCRTDLQQIGALAVNPLGDRIIESFFPNGSYSVDFPGFVRVLAHFRPVDEYTGVRDPKEPEPLNSRMNKLRFAFQLYDQDRDGKISWHEMLQVLRLMVGVQVTDEQLENITDRTVQEADEDGDGAVSFLEFVKSLEKMNIEQKMSIRILK</sequence>
<evidence type="ECO:0000313" key="19">
    <source>
        <dbReference type="RefSeq" id="XP_006867257.1"/>
    </source>
</evidence>
<evidence type="ECO:0000256" key="11">
    <source>
        <dbReference type="ARBA" id="ARBA00022837"/>
    </source>
</evidence>
<dbReference type="InterPro" id="IPR002048">
    <property type="entry name" value="EF_hand_dom"/>
</dbReference>
<feature type="domain" description="EF-hand" evidence="17">
    <location>
        <begin position="110"/>
        <end position="145"/>
    </location>
</feature>
<evidence type="ECO:0000256" key="13">
    <source>
        <dbReference type="ARBA" id="ARBA00023136"/>
    </source>
</evidence>
<evidence type="ECO:0000256" key="9">
    <source>
        <dbReference type="ARBA" id="ARBA00022723"/>
    </source>
</evidence>
<proteinExistence type="inferred from homology"/>
<dbReference type="PROSITE" id="PS50222">
    <property type="entry name" value="EF_HAND_2"/>
    <property type="match status" value="2"/>
</dbReference>
<dbReference type="Proteomes" id="UP000504623">
    <property type="component" value="Unplaced"/>
</dbReference>
<dbReference type="GO" id="GO:0015031">
    <property type="term" value="P:protein transport"/>
    <property type="evidence" value="ECO:0007669"/>
    <property type="project" value="UniProtKB-KW"/>
</dbReference>
<organism evidence="18 19">
    <name type="scientific">Chrysochloris asiatica</name>
    <name type="common">Cape golden mole</name>
    <dbReference type="NCBI Taxonomy" id="185453"/>
    <lineage>
        <taxon>Eukaryota</taxon>
        <taxon>Metazoa</taxon>
        <taxon>Chordata</taxon>
        <taxon>Craniata</taxon>
        <taxon>Vertebrata</taxon>
        <taxon>Euteleostomi</taxon>
        <taxon>Mammalia</taxon>
        <taxon>Eutheria</taxon>
        <taxon>Afrotheria</taxon>
        <taxon>Chrysochloridae</taxon>
        <taxon>Chrysochlorinae</taxon>
        <taxon>Chrysochloris</taxon>
    </lineage>
</organism>
<dbReference type="PANTHER" id="PTHR46002">
    <property type="entry name" value="EG:114D9.1 PROTEIN-RELATED"/>
    <property type="match status" value="1"/>
</dbReference>
<keyword evidence="12" id="KW-0653">Protein transport</keyword>
<dbReference type="InterPro" id="IPR051875">
    <property type="entry name" value="Calcineurin_B_homologous"/>
</dbReference>
<keyword evidence="7" id="KW-0597">Phosphoprotein</keyword>
<feature type="domain" description="EF-hand" evidence="17">
    <location>
        <begin position="151"/>
        <end position="186"/>
    </location>
</feature>
<dbReference type="RefSeq" id="XP_006867257.1">
    <property type="nucleotide sequence ID" value="XM_006867195.1"/>
</dbReference>
<dbReference type="PROSITE" id="PS00018">
    <property type="entry name" value="EF_HAND_1"/>
    <property type="match status" value="2"/>
</dbReference>
<comment type="similarity">
    <text evidence="16">Belongs to the calcineurin regulatory subunit family. CHP subfamily.</text>
</comment>
<dbReference type="GO" id="GO:0005509">
    <property type="term" value="F:calcium ion binding"/>
    <property type="evidence" value="ECO:0007669"/>
    <property type="project" value="InterPro"/>
</dbReference>
<evidence type="ECO:0000256" key="5">
    <source>
        <dbReference type="ARBA" id="ARBA00022475"/>
    </source>
</evidence>
<dbReference type="InterPro" id="IPR018247">
    <property type="entry name" value="EF_Hand_1_Ca_BS"/>
</dbReference>